<reference evidence="1" key="1">
    <citation type="submission" date="2014-11" db="EMBL/GenBank/DDBJ databases">
        <authorList>
            <person name="Amaro Gonzalez C."/>
        </authorList>
    </citation>
    <scope>NUCLEOTIDE SEQUENCE</scope>
</reference>
<name>A0A0E9PQK1_ANGAN</name>
<sequence length="48" mass="5875">MYLRYESAQYIKSNYKGFFLVLGFWLSFLCRQLLPSILQEFFFHNLTT</sequence>
<reference evidence="1" key="2">
    <citation type="journal article" date="2015" name="Fish Shellfish Immunol.">
        <title>Early steps in the European eel (Anguilla anguilla)-Vibrio vulnificus interaction in the gills: Role of the RtxA13 toxin.</title>
        <authorList>
            <person name="Callol A."/>
            <person name="Pajuelo D."/>
            <person name="Ebbesson L."/>
            <person name="Teles M."/>
            <person name="MacKenzie S."/>
            <person name="Amaro C."/>
        </authorList>
    </citation>
    <scope>NUCLEOTIDE SEQUENCE</scope>
</reference>
<evidence type="ECO:0000313" key="1">
    <source>
        <dbReference type="EMBL" id="JAH06572.1"/>
    </source>
</evidence>
<dbReference type="EMBL" id="GBXM01102005">
    <property type="protein sequence ID" value="JAH06572.1"/>
    <property type="molecule type" value="Transcribed_RNA"/>
</dbReference>
<protein>
    <submittedName>
        <fullName evidence="1">Uncharacterized protein</fullName>
    </submittedName>
</protein>
<proteinExistence type="predicted"/>
<dbReference type="AlphaFoldDB" id="A0A0E9PQK1"/>
<organism evidence="1">
    <name type="scientific">Anguilla anguilla</name>
    <name type="common">European freshwater eel</name>
    <name type="synonym">Muraena anguilla</name>
    <dbReference type="NCBI Taxonomy" id="7936"/>
    <lineage>
        <taxon>Eukaryota</taxon>
        <taxon>Metazoa</taxon>
        <taxon>Chordata</taxon>
        <taxon>Craniata</taxon>
        <taxon>Vertebrata</taxon>
        <taxon>Euteleostomi</taxon>
        <taxon>Actinopterygii</taxon>
        <taxon>Neopterygii</taxon>
        <taxon>Teleostei</taxon>
        <taxon>Anguilliformes</taxon>
        <taxon>Anguillidae</taxon>
        <taxon>Anguilla</taxon>
    </lineage>
</organism>
<accession>A0A0E9PQK1</accession>